<reference evidence="1 2" key="1">
    <citation type="submission" date="2016-10" db="EMBL/GenBank/DDBJ databases">
        <authorList>
            <person name="de Groot N.N."/>
        </authorList>
    </citation>
    <scope>NUCLEOTIDE SEQUENCE [LARGE SCALE GENOMIC DNA]</scope>
    <source>
        <strain evidence="1 2">CGMCC 4.2022</strain>
    </source>
</reference>
<evidence type="ECO:0000313" key="2">
    <source>
        <dbReference type="Proteomes" id="UP000199341"/>
    </source>
</evidence>
<organism evidence="1 2">
    <name type="scientific">Actinacidiphila guanduensis</name>
    <dbReference type="NCBI Taxonomy" id="310781"/>
    <lineage>
        <taxon>Bacteria</taxon>
        <taxon>Bacillati</taxon>
        <taxon>Actinomycetota</taxon>
        <taxon>Actinomycetes</taxon>
        <taxon>Kitasatosporales</taxon>
        <taxon>Streptomycetaceae</taxon>
        <taxon>Actinacidiphila</taxon>
    </lineage>
</organism>
<dbReference type="AlphaFoldDB" id="A0A1H0Q3K2"/>
<name>A0A1H0Q3K2_9ACTN</name>
<sequence>MHQSTTGRLTVRALLDKELRVPRVPSLESDCVQVAARPLARTLADLDAVLAEPVSGEAGWRLQVLVSALYHHAGASLPLTEELRARIQAAQAATAKE</sequence>
<proteinExistence type="predicted"/>
<dbReference type="STRING" id="310781.SAMN05216259_117110"/>
<dbReference type="OrthoDB" id="4342631at2"/>
<evidence type="ECO:0000313" key="1">
    <source>
        <dbReference type="EMBL" id="SDP11615.1"/>
    </source>
</evidence>
<dbReference type="Proteomes" id="UP000199341">
    <property type="component" value="Unassembled WGS sequence"/>
</dbReference>
<keyword evidence="2" id="KW-1185">Reference proteome</keyword>
<dbReference type="RefSeq" id="WP_093787716.1">
    <property type="nucleotide sequence ID" value="NZ_FNIE01000017.1"/>
</dbReference>
<protein>
    <submittedName>
        <fullName evidence="1">Uncharacterized protein</fullName>
    </submittedName>
</protein>
<accession>A0A1H0Q3K2</accession>
<gene>
    <name evidence="1" type="ORF">SAMN05216259_117110</name>
</gene>
<dbReference type="EMBL" id="FNIE01000017">
    <property type="protein sequence ID" value="SDP11615.1"/>
    <property type="molecule type" value="Genomic_DNA"/>
</dbReference>